<protein>
    <recommendedName>
        <fullName evidence="7">Dipeptidase E</fullName>
    </recommendedName>
</protein>
<dbReference type="Pfam" id="PF03575">
    <property type="entry name" value="Peptidase_S51"/>
    <property type="match status" value="1"/>
</dbReference>
<keyword evidence="3" id="KW-0378">Hydrolase</keyword>
<comment type="caution">
    <text evidence="5">The sequence shown here is derived from an EMBL/GenBank/DDBJ whole genome shotgun (WGS) entry which is preliminary data.</text>
</comment>
<dbReference type="Gene3D" id="3.40.50.880">
    <property type="match status" value="1"/>
</dbReference>
<dbReference type="OrthoDB" id="1645527at2"/>
<proteinExistence type="inferred from homology"/>
<sequence length="238" mass="26353">MAKQLFLVSSPFTEPGKPLNKSNQFVERLLKCEHHSALMVTSAPSDIRFSESFSYAIQHTMALSGITFENYIILDDRNKMDAQELVAASDFIILGGGHVPTQNAFFAEIGLKDCMKNFDGTVLGISAGSMNAASIVYAQPEEEGEAADPNYRRFLKGLGLTNVMLLPHYQDTKDCILDGKKLFEEVTYPDSFGRQFIAICDGSYLYADGTAERICGEAYLIQNGTIRKICDEGEEYPL</sequence>
<dbReference type="RefSeq" id="WP_051456585.1">
    <property type="nucleotide sequence ID" value="NZ_ATAX01000023.1"/>
</dbReference>
<reference evidence="5 6" key="1">
    <citation type="journal article" date="2014" name="PLoS ONE">
        <title>Rumen cellulosomics: divergent fiber-degrading strategies revealed by comparative genome-wide analysis of six ruminococcal strains.</title>
        <authorList>
            <person name="Dassa B."/>
            <person name="Borovok I."/>
            <person name="Ruimy-Israeli V."/>
            <person name="Lamed R."/>
            <person name="Flint H.J."/>
            <person name="Duncan S.H."/>
            <person name="Henrissat B."/>
            <person name="Coutinho P."/>
            <person name="Morrison M."/>
            <person name="Mosoni P."/>
            <person name="Yeoman C.J."/>
            <person name="White B.A."/>
            <person name="Bayer E.A."/>
        </authorList>
    </citation>
    <scope>NUCLEOTIDE SEQUENCE [LARGE SCALE GENOMIC DNA]</scope>
    <source>
        <strain evidence="5 6">007c</strain>
    </source>
</reference>
<accession>W7UQT8</accession>
<dbReference type="PATRIC" id="fig|1341157.4.peg.1433"/>
<evidence type="ECO:0000256" key="4">
    <source>
        <dbReference type="ARBA" id="ARBA00022825"/>
    </source>
</evidence>
<dbReference type="GO" id="GO:0006508">
    <property type="term" value="P:proteolysis"/>
    <property type="evidence" value="ECO:0007669"/>
    <property type="project" value="UniProtKB-KW"/>
</dbReference>
<comment type="similarity">
    <text evidence="1">Belongs to the peptidase S51 family.</text>
</comment>
<dbReference type="AlphaFoldDB" id="W7UQT8"/>
<dbReference type="InterPro" id="IPR029062">
    <property type="entry name" value="Class_I_gatase-like"/>
</dbReference>
<dbReference type="Proteomes" id="UP000019365">
    <property type="component" value="Unassembled WGS sequence"/>
</dbReference>
<evidence type="ECO:0000256" key="2">
    <source>
        <dbReference type="ARBA" id="ARBA00022670"/>
    </source>
</evidence>
<organism evidence="5 6">
    <name type="scientific">Ruminococcus flavefaciens 007c</name>
    <dbReference type="NCBI Taxonomy" id="1341157"/>
    <lineage>
        <taxon>Bacteria</taxon>
        <taxon>Bacillati</taxon>
        <taxon>Bacillota</taxon>
        <taxon>Clostridia</taxon>
        <taxon>Eubacteriales</taxon>
        <taxon>Oscillospiraceae</taxon>
        <taxon>Ruminococcus</taxon>
    </lineage>
</organism>
<keyword evidence="4" id="KW-0720">Serine protease</keyword>
<evidence type="ECO:0000313" key="6">
    <source>
        <dbReference type="Proteomes" id="UP000019365"/>
    </source>
</evidence>
<dbReference type="GO" id="GO:0008236">
    <property type="term" value="F:serine-type peptidase activity"/>
    <property type="evidence" value="ECO:0007669"/>
    <property type="project" value="UniProtKB-KW"/>
</dbReference>
<gene>
    <name evidence="5" type="ORF">RF007C_08750</name>
</gene>
<evidence type="ECO:0000313" key="5">
    <source>
        <dbReference type="EMBL" id="EWM53794.1"/>
    </source>
</evidence>
<dbReference type="eggNOG" id="COG3340">
    <property type="taxonomic scope" value="Bacteria"/>
</dbReference>
<name>W7UQT8_RUMFL</name>
<keyword evidence="6" id="KW-1185">Reference proteome</keyword>
<evidence type="ECO:0008006" key="7">
    <source>
        <dbReference type="Google" id="ProtNLM"/>
    </source>
</evidence>
<dbReference type="EMBL" id="ATAX01000023">
    <property type="protein sequence ID" value="EWM53794.1"/>
    <property type="molecule type" value="Genomic_DNA"/>
</dbReference>
<evidence type="ECO:0000256" key="1">
    <source>
        <dbReference type="ARBA" id="ARBA00006534"/>
    </source>
</evidence>
<dbReference type="SUPFAM" id="SSF52317">
    <property type="entry name" value="Class I glutamine amidotransferase-like"/>
    <property type="match status" value="1"/>
</dbReference>
<keyword evidence="2" id="KW-0645">Protease</keyword>
<dbReference type="InterPro" id="IPR005320">
    <property type="entry name" value="Peptidase_S51"/>
</dbReference>
<evidence type="ECO:0000256" key="3">
    <source>
        <dbReference type="ARBA" id="ARBA00022801"/>
    </source>
</evidence>